<keyword evidence="1" id="KW-0808">Transferase</keyword>
<dbReference type="SUPFAM" id="SSF53901">
    <property type="entry name" value="Thiolase-like"/>
    <property type="match status" value="1"/>
</dbReference>
<organism evidence="4 5">
    <name type="scientific">Streptomyces varsoviensis</name>
    <dbReference type="NCBI Taxonomy" id="67373"/>
    <lineage>
        <taxon>Bacteria</taxon>
        <taxon>Bacillati</taxon>
        <taxon>Actinomycetota</taxon>
        <taxon>Actinomycetes</taxon>
        <taxon>Kitasatosporales</taxon>
        <taxon>Streptomycetaceae</taxon>
        <taxon>Streptomyces</taxon>
    </lineage>
</organism>
<reference evidence="4 5" key="1">
    <citation type="submission" date="2015-07" db="EMBL/GenBank/DDBJ databases">
        <authorList>
            <person name="Ju K.-S."/>
            <person name="Doroghazi J.R."/>
            <person name="Metcalf W.W."/>
        </authorList>
    </citation>
    <scope>NUCLEOTIDE SEQUENCE [LARGE SCALE GENOMIC DNA]</scope>
    <source>
        <strain evidence="4 5">NRRL B-3589</strain>
    </source>
</reference>
<protein>
    <recommendedName>
        <fullName evidence="3">Ketosynthase family 3 (KS3) domain-containing protein</fullName>
    </recommendedName>
</protein>
<feature type="non-terminal residue" evidence="4">
    <location>
        <position position="116"/>
    </location>
</feature>
<proteinExistence type="predicted"/>
<dbReference type="Proteomes" id="UP000037020">
    <property type="component" value="Unassembled WGS sequence"/>
</dbReference>
<keyword evidence="5" id="KW-1185">Reference proteome</keyword>
<dbReference type="PROSITE" id="PS52004">
    <property type="entry name" value="KS3_2"/>
    <property type="match status" value="1"/>
</dbReference>
<feature type="domain" description="Ketosynthase family 3 (KS3)" evidence="3">
    <location>
        <begin position="1"/>
        <end position="116"/>
    </location>
</feature>
<keyword evidence="2" id="KW-0511">Multifunctional enzyme</keyword>
<evidence type="ECO:0000313" key="4">
    <source>
        <dbReference type="EMBL" id="KOG85895.1"/>
    </source>
</evidence>
<name>A0ABR5IXN0_9ACTN</name>
<evidence type="ECO:0000259" key="3">
    <source>
        <dbReference type="PROSITE" id="PS52004"/>
    </source>
</evidence>
<dbReference type="EMBL" id="LGUT01003143">
    <property type="protein sequence ID" value="KOG85895.1"/>
    <property type="molecule type" value="Genomic_DNA"/>
</dbReference>
<dbReference type="Pfam" id="PF00109">
    <property type="entry name" value="ketoacyl-synt"/>
    <property type="match status" value="1"/>
</dbReference>
<dbReference type="InterPro" id="IPR016039">
    <property type="entry name" value="Thiolase-like"/>
</dbReference>
<evidence type="ECO:0000256" key="2">
    <source>
        <dbReference type="ARBA" id="ARBA00023268"/>
    </source>
</evidence>
<sequence length="116" mass="12196">MAIVGMAALFPGAGDLDGYWRNIVGGVDAITEVPAGRWDEEFYVPEGPGRADRVYCRRGGFVDEGAAYDLTRFGVMPASVAGAEPDQFIALEVADRAVRDAGGYGALPADRQRGGG</sequence>
<dbReference type="Gene3D" id="3.40.47.10">
    <property type="match status" value="1"/>
</dbReference>
<dbReference type="PANTHER" id="PTHR43775:SF51">
    <property type="entry name" value="INACTIVE PHENOLPHTHIOCEROL SYNTHESIS POLYKETIDE SYNTHASE TYPE I PKS1-RELATED"/>
    <property type="match status" value="1"/>
</dbReference>
<dbReference type="PANTHER" id="PTHR43775">
    <property type="entry name" value="FATTY ACID SYNTHASE"/>
    <property type="match status" value="1"/>
</dbReference>
<dbReference type="InterPro" id="IPR020841">
    <property type="entry name" value="PKS_Beta-ketoAc_synthase_dom"/>
</dbReference>
<accession>A0ABR5IXN0</accession>
<dbReference type="InterPro" id="IPR014030">
    <property type="entry name" value="Ketoacyl_synth_N"/>
</dbReference>
<evidence type="ECO:0000313" key="5">
    <source>
        <dbReference type="Proteomes" id="UP000037020"/>
    </source>
</evidence>
<gene>
    <name evidence="4" type="ORF">ADK38_34110</name>
</gene>
<evidence type="ECO:0000256" key="1">
    <source>
        <dbReference type="ARBA" id="ARBA00022679"/>
    </source>
</evidence>
<dbReference type="InterPro" id="IPR050091">
    <property type="entry name" value="PKS_NRPS_Biosynth_Enz"/>
</dbReference>
<comment type="caution">
    <text evidence="4">The sequence shown here is derived from an EMBL/GenBank/DDBJ whole genome shotgun (WGS) entry which is preliminary data.</text>
</comment>